<feature type="region of interest" description="Disordered" evidence="1">
    <location>
        <begin position="167"/>
        <end position="350"/>
    </location>
</feature>
<feature type="compositionally biased region" description="Polar residues" evidence="1">
    <location>
        <begin position="733"/>
        <end position="755"/>
    </location>
</feature>
<dbReference type="EMBL" id="CAJPDQ010000005">
    <property type="protein sequence ID" value="CAF9910188.1"/>
    <property type="molecule type" value="Genomic_DNA"/>
</dbReference>
<dbReference type="Gene3D" id="3.10.20.90">
    <property type="entry name" value="Phosphatidylinositol 3-kinase Catalytic Subunit, Chain A, domain 1"/>
    <property type="match status" value="1"/>
</dbReference>
<evidence type="ECO:0008006" key="4">
    <source>
        <dbReference type="Google" id="ProtNLM"/>
    </source>
</evidence>
<feature type="compositionally biased region" description="Basic and acidic residues" evidence="1">
    <location>
        <begin position="710"/>
        <end position="729"/>
    </location>
</feature>
<evidence type="ECO:0000256" key="1">
    <source>
        <dbReference type="SAM" id="MobiDB-lite"/>
    </source>
</evidence>
<gene>
    <name evidence="2" type="ORF">GOMPHAMPRED_006989</name>
</gene>
<feature type="compositionally biased region" description="Basic and acidic residues" evidence="1">
    <location>
        <begin position="279"/>
        <end position="298"/>
    </location>
</feature>
<accession>A0A8H3ER98</accession>
<organism evidence="2 3">
    <name type="scientific">Gomphillus americanus</name>
    <dbReference type="NCBI Taxonomy" id="1940652"/>
    <lineage>
        <taxon>Eukaryota</taxon>
        <taxon>Fungi</taxon>
        <taxon>Dikarya</taxon>
        <taxon>Ascomycota</taxon>
        <taxon>Pezizomycotina</taxon>
        <taxon>Lecanoromycetes</taxon>
        <taxon>OSLEUM clade</taxon>
        <taxon>Ostropomycetidae</taxon>
        <taxon>Ostropales</taxon>
        <taxon>Graphidaceae</taxon>
        <taxon>Gomphilloideae</taxon>
        <taxon>Gomphillus</taxon>
    </lineage>
</organism>
<dbReference type="Proteomes" id="UP000664169">
    <property type="component" value="Unassembled WGS sequence"/>
</dbReference>
<feature type="compositionally biased region" description="Basic and acidic residues" evidence="1">
    <location>
        <begin position="175"/>
        <end position="184"/>
    </location>
</feature>
<feature type="compositionally biased region" description="Basic and acidic residues" evidence="1">
    <location>
        <begin position="756"/>
        <end position="767"/>
    </location>
</feature>
<evidence type="ECO:0000313" key="2">
    <source>
        <dbReference type="EMBL" id="CAF9910188.1"/>
    </source>
</evidence>
<sequence length="819" mass="93289">MAYTVTESPVDYDTTQKYIRYRGLRKGSARNDYDAQVALHDVNYGTALEQIASRYKDLRQPTYPERPPLLPTTQVPPVAYVEQRSSSKDRGKDNRRMGNIGYERLNDAQQEAYRQLAGRTDQLQDASEAGTNEERHRKQNVDEGYEEGIRWNPAEIYDEYAVHQQSSEEIATNPAHEEIHKDKPISYGLPSNPRPDPHRRNPSIETSAILGSHRRNVSIATNGKPDPHQRNPSIGRNSLPDPHRRHPSIERNEISPAHKEAAPYRSQDFYRSNEVADTYQRRPSDQERKGSSHSREGGSDSWKGSTDSRKGSSTSHTREDSQTLTRPLVALAQPSFSDMSRSRSKGATRKVKVTCDQTSFTLSLTPTTTAKDVLSMARDCLGEGFDQKRYIPVESYRQLGLERPLRHFERISDVLDTWDTDDKDSLLIQPLHAQWEHESLDLENAPKLVPSNMTAILYYSHRPESWHKWSFTLRVDGQIVMQKYSGGDFKAICHMNDFDIYIPTSRQMKKLAPPRKFCFAIKSQQKSISSSDQSSFVHFFSTNDKDAAAEWYRAVHSWRSYHITHNKRIGQTSSLPFSKPSYSADPPRRNASLPESTMHKDSMNKPLPKLNQAMVSTTNDEYKPFGVRGDAFVANTKPFNPYHNRSASADRYGTSRWNHPQHPIVSTEPSVIRSLPERSHTMRKQHSEPTPFAARAIVHPDSYGKPSVDLTRERKLSDDLESDSHDTAGHSRQPYQTGSNTFDKQRNASHSTQSHARGDEYGGAEPMDRKFSYEVSVDGSYARDYYGSISEAANRDAHIPSIQAEKNHEITTRTGERFF</sequence>
<feature type="region of interest" description="Disordered" evidence="1">
    <location>
        <begin position="678"/>
        <end position="767"/>
    </location>
</feature>
<dbReference type="SUPFAM" id="SSF54236">
    <property type="entry name" value="Ubiquitin-like"/>
    <property type="match status" value="1"/>
</dbReference>
<reference evidence="2" key="1">
    <citation type="submission" date="2021-03" db="EMBL/GenBank/DDBJ databases">
        <authorList>
            <person name="Tagirdzhanova G."/>
        </authorList>
    </citation>
    <scope>NUCLEOTIDE SEQUENCE</scope>
</reference>
<dbReference type="InterPro" id="IPR029071">
    <property type="entry name" value="Ubiquitin-like_domsf"/>
</dbReference>
<keyword evidence="3" id="KW-1185">Reference proteome</keyword>
<evidence type="ECO:0000313" key="3">
    <source>
        <dbReference type="Proteomes" id="UP000664169"/>
    </source>
</evidence>
<feature type="compositionally biased region" description="Basic and acidic residues" evidence="1">
    <location>
        <begin position="132"/>
        <end position="141"/>
    </location>
</feature>
<feature type="region of interest" description="Disordered" evidence="1">
    <location>
        <begin position="121"/>
        <end position="146"/>
    </location>
</feature>
<dbReference type="OrthoDB" id="6235964at2759"/>
<proteinExistence type="predicted"/>
<name>A0A8H3ER98_9LECA</name>
<feature type="compositionally biased region" description="Basic and acidic residues" evidence="1">
    <location>
        <begin position="247"/>
        <end position="262"/>
    </location>
</feature>
<feature type="compositionally biased region" description="Basic and acidic residues" evidence="1">
    <location>
        <begin position="85"/>
        <end position="96"/>
    </location>
</feature>
<feature type="region of interest" description="Disordered" evidence="1">
    <location>
        <begin position="572"/>
        <end position="607"/>
    </location>
</feature>
<feature type="compositionally biased region" description="Basic and acidic residues" evidence="1">
    <location>
        <begin position="306"/>
        <end position="321"/>
    </location>
</feature>
<dbReference type="InterPro" id="IPR011993">
    <property type="entry name" value="PH-like_dom_sf"/>
</dbReference>
<dbReference type="AlphaFoldDB" id="A0A8H3ER98"/>
<comment type="caution">
    <text evidence="2">The sequence shown here is derived from an EMBL/GenBank/DDBJ whole genome shotgun (WGS) entry which is preliminary data.</text>
</comment>
<dbReference type="Gene3D" id="2.30.29.30">
    <property type="entry name" value="Pleckstrin-homology domain (PH domain)/Phosphotyrosine-binding domain (PTB)"/>
    <property type="match status" value="1"/>
</dbReference>
<dbReference type="PANTHER" id="PTHR38700:SF1">
    <property type="entry name" value="PH DOMAIN-CONTAINING PROTEIN"/>
    <property type="match status" value="1"/>
</dbReference>
<dbReference type="PANTHER" id="PTHR38700">
    <property type="entry name" value="YALI0E22418P"/>
    <property type="match status" value="1"/>
</dbReference>
<dbReference type="SUPFAM" id="SSF50729">
    <property type="entry name" value="PH domain-like"/>
    <property type="match status" value="1"/>
</dbReference>
<feature type="region of interest" description="Disordered" evidence="1">
    <location>
        <begin position="62"/>
        <end position="106"/>
    </location>
</feature>
<protein>
    <recommendedName>
        <fullName evidence="4">PH domain-containing protein</fullName>
    </recommendedName>
</protein>